<protein>
    <submittedName>
        <fullName evidence="1">Uncharacterized protein</fullName>
    </submittedName>
</protein>
<reference evidence="1 2" key="1">
    <citation type="submission" date="2019-06" db="EMBL/GenBank/DDBJ databases">
        <title>Sequencing the genomes of 1000 actinobacteria strains.</title>
        <authorList>
            <person name="Klenk H.-P."/>
        </authorList>
    </citation>
    <scope>NUCLEOTIDE SEQUENCE [LARGE SCALE GENOMIC DNA]</scope>
    <source>
        <strain evidence="1 2">DSM 18607</strain>
    </source>
</reference>
<keyword evidence="2" id="KW-1185">Reference proteome</keyword>
<dbReference type="EMBL" id="VFMN01000001">
    <property type="protein sequence ID" value="TQJ09564.1"/>
    <property type="molecule type" value="Genomic_DNA"/>
</dbReference>
<gene>
    <name evidence="1" type="ORF">FB458_2676</name>
</gene>
<dbReference type="OrthoDB" id="3827359at2"/>
<comment type="caution">
    <text evidence="1">The sequence shown here is derived from an EMBL/GenBank/DDBJ whole genome shotgun (WGS) entry which is preliminary data.</text>
</comment>
<evidence type="ECO:0000313" key="1">
    <source>
        <dbReference type="EMBL" id="TQJ09564.1"/>
    </source>
</evidence>
<sequence>MRWERLFEDLEAVVREQERQELEAEVADRTRRERALLGLQERLTACYGTGVEVELRVAGVGVLRGPVTDVGADWVLVQEHPDHPVLVAYPAVRALVLPAARLAPTGAVARAFALGAALRAVSRDRSVVDVVDVDGHRVTGTVDAVGRDVLDLAEHPADLPRRSANVRTVLTIPFAAVAAVRRR</sequence>
<organism evidence="1 2">
    <name type="scientific">Lapillicoccus jejuensis</name>
    <dbReference type="NCBI Taxonomy" id="402171"/>
    <lineage>
        <taxon>Bacteria</taxon>
        <taxon>Bacillati</taxon>
        <taxon>Actinomycetota</taxon>
        <taxon>Actinomycetes</taxon>
        <taxon>Micrococcales</taxon>
        <taxon>Intrasporangiaceae</taxon>
        <taxon>Lapillicoccus</taxon>
    </lineage>
</organism>
<dbReference type="AlphaFoldDB" id="A0A542E2U7"/>
<evidence type="ECO:0000313" key="2">
    <source>
        <dbReference type="Proteomes" id="UP000317893"/>
    </source>
</evidence>
<dbReference type="Proteomes" id="UP000317893">
    <property type="component" value="Unassembled WGS sequence"/>
</dbReference>
<proteinExistence type="predicted"/>
<dbReference type="RefSeq" id="WP_141848910.1">
    <property type="nucleotide sequence ID" value="NZ_BAAAPR010000009.1"/>
</dbReference>
<name>A0A542E2U7_9MICO</name>
<accession>A0A542E2U7</accession>